<gene>
    <name evidence="3" type="primary">LOC102803589</name>
</gene>
<dbReference type="Proteomes" id="UP000694865">
    <property type="component" value="Unplaced"/>
</dbReference>
<keyword evidence="2" id="KW-1185">Reference proteome</keyword>
<protein>
    <submittedName>
        <fullName evidence="3">Uncharacterized protein LOC102803589</fullName>
    </submittedName>
</protein>
<evidence type="ECO:0000256" key="1">
    <source>
        <dbReference type="SAM" id="MobiDB-lite"/>
    </source>
</evidence>
<sequence length="261" mass="29245">MFNNFPVEKKGGARPKTPKSAAAQKGRTESQLKDTVKGANKKRAFGKNISDVQSRSITPEDDQLVTFTMKHGPRREMVQCHTSDSLIEAIINHQKQIKGGDQDFNFIFVEIIEGKELKPTIPNLGIPAKLISDKTIVCEVKSPGGSKQQLNPSSLIRKYGRGKNLYTLYISSETVGPTNKSFLVYPNHYSNCRIRIDFTENESLLDALTMDGRFTANLSNFVLVDESYGTEIYLFHKAFSYKDKTLSLKHLGKHVAVTNSR</sequence>
<dbReference type="RefSeq" id="XP_006823302.1">
    <property type="nucleotide sequence ID" value="XM_006823239.1"/>
</dbReference>
<accession>A0ABM0MTG1</accession>
<proteinExistence type="predicted"/>
<name>A0ABM0MTG1_SACKO</name>
<evidence type="ECO:0000313" key="3">
    <source>
        <dbReference type="RefSeq" id="XP_006823302.1"/>
    </source>
</evidence>
<feature type="compositionally biased region" description="Basic and acidic residues" evidence="1">
    <location>
        <begin position="26"/>
        <end position="36"/>
    </location>
</feature>
<feature type="region of interest" description="Disordered" evidence="1">
    <location>
        <begin position="1"/>
        <end position="37"/>
    </location>
</feature>
<reference evidence="3" key="1">
    <citation type="submission" date="2025-08" db="UniProtKB">
        <authorList>
            <consortium name="RefSeq"/>
        </authorList>
    </citation>
    <scope>IDENTIFICATION</scope>
    <source>
        <tissue evidence="3">Testes</tissue>
    </source>
</reference>
<dbReference type="GeneID" id="102803589"/>
<organism evidence="2 3">
    <name type="scientific">Saccoglossus kowalevskii</name>
    <name type="common">Acorn worm</name>
    <dbReference type="NCBI Taxonomy" id="10224"/>
    <lineage>
        <taxon>Eukaryota</taxon>
        <taxon>Metazoa</taxon>
        <taxon>Hemichordata</taxon>
        <taxon>Enteropneusta</taxon>
        <taxon>Harrimaniidae</taxon>
        <taxon>Saccoglossus</taxon>
    </lineage>
</organism>
<evidence type="ECO:0000313" key="2">
    <source>
        <dbReference type="Proteomes" id="UP000694865"/>
    </source>
</evidence>